<evidence type="ECO:0000259" key="1">
    <source>
        <dbReference type="Pfam" id="PF07110"/>
    </source>
</evidence>
<keyword evidence="3" id="KW-1185">Reference proteome</keyword>
<evidence type="ECO:0000313" key="2">
    <source>
        <dbReference type="EMBL" id="KHK89903.1"/>
    </source>
</evidence>
<dbReference type="AlphaFoldDB" id="A0A0B1ZL44"/>
<dbReference type="InterPro" id="IPR011008">
    <property type="entry name" value="Dimeric_a/b-barrel"/>
</dbReference>
<dbReference type="EMBL" id="JTDI01000006">
    <property type="protein sequence ID" value="KHK89903.1"/>
    <property type="molecule type" value="Genomic_DNA"/>
</dbReference>
<dbReference type="Gene3D" id="3.30.70.100">
    <property type="match status" value="1"/>
</dbReference>
<evidence type="ECO:0000313" key="3">
    <source>
        <dbReference type="Proteomes" id="UP000031057"/>
    </source>
</evidence>
<feature type="domain" description="EthD" evidence="1">
    <location>
        <begin position="106"/>
        <end position="194"/>
    </location>
</feature>
<gene>
    <name evidence="2" type="ORF">LK12_18540</name>
</gene>
<dbReference type="STRING" id="1348853.LK12_18540"/>
<dbReference type="SUPFAM" id="SSF54909">
    <property type="entry name" value="Dimeric alpha+beta barrel"/>
    <property type="match status" value="1"/>
</dbReference>
<sequence>MSIDALLLLTGPSPGRLMSALPDGGQLATCMPADALPALAHAGGMAPDLPEALVTCRLQEAPAFLSAIADDLDNAASSVLAFRRHAILPGRDAVRLYFGLRRLARLTQDAFQDYWLNHHADYGRRLIPPYSYHQLHTASSETNELAQGTGLAASTLDGVVEVHFPDIEALVRQLSREDVAKGALEDERNFIDHSRSQFWAYREHI</sequence>
<organism evidence="2 3">
    <name type="scientific">Novosphingobium malaysiense</name>
    <dbReference type="NCBI Taxonomy" id="1348853"/>
    <lineage>
        <taxon>Bacteria</taxon>
        <taxon>Pseudomonadati</taxon>
        <taxon>Pseudomonadota</taxon>
        <taxon>Alphaproteobacteria</taxon>
        <taxon>Sphingomonadales</taxon>
        <taxon>Sphingomonadaceae</taxon>
        <taxon>Novosphingobium</taxon>
    </lineage>
</organism>
<accession>A0A0B1ZL44</accession>
<proteinExistence type="predicted"/>
<protein>
    <recommendedName>
        <fullName evidence="1">EthD domain-containing protein</fullName>
    </recommendedName>
</protein>
<dbReference type="InterPro" id="IPR009799">
    <property type="entry name" value="EthD_dom"/>
</dbReference>
<dbReference type="GO" id="GO:0016491">
    <property type="term" value="F:oxidoreductase activity"/>
    <property type="evidence" value="ECO:0007669"/>
    <property type="project" value="InterPro"/>
</dbReference>
<name>A0A0B1ZL44_9SPHN</name>
<comment type="caution">
    <text evidence="2">The sequence shown here is derived from an EMBL/GenBank/DDBJ whole genome shotgun (WGS) entry which is preliminary data.</text>
</comment>
<dbReference type="Proteomes" id="UP000031057">
    <property type="component" value="Unassembled WGS sequence"/>
</dbReference>
<dbReference type="Pfam" id="PF07110">
    <property type="entry name" value="EthD"/>
    <property type="match status" value="1"/>
</dbReference>
<reference evidence="2 3" key="1">
    <citation type="submission" date="2014-10" db="EMBL/GenBank/DDBJ databases">
        <title>Genome sequence of Novosphingobium malaysiense MUSC 273(T).</title>
        <authorList>
            <person name="Lee L.-H."/>
        </authorList>
    </citation>
    <scope>NUCLEOTIDE SEQUENCE [LARGE SCALE GENOMIC DNA]</scope>
    <source>
        <strain evidence="2 3">MUSC 273</strain>
    </source>
</reference>